<dbReference type="OrthoDB" id="3558293at2759"/>
<gene>
    <name evidence="3" type="ORF">K444DRAFT_666755</name>
</gene>
<feature type="domain" description="DUF7708" evidence="2">
    <location>
        <begin position="120"/>
        <end position="261"/>
    </location>
</feature>
<dbReference type="AlphaFoldDB" id="A0A2J6SXR9"/>
<dbReference type="PANTHER" id="PTHR40619:SF3">
    <property type="entry name" value="FUNGAL STAND N-TERMINAL GOODBYE DOMAIN-CONTAINING PROTEIN"/>
    <property type="match status" value="1"/>
</dbReference>
<dbReference type="PANTHER" id="PTHR40619">
    <property type="entry name" value="FUNGAL STAND N-TERMINAL GOODBYE DOMAIN-CONTAINING PROTEIN"/>
    <property type="match status" value="1"/>
</dbReference>
<protein>
    <recommendedName>
        <fullName evidence="2">DUF7708 domain-containing protein</fullName>
    </recommendedName>
</protein>
<organism evidence="3 4">
    <name type="scientific">Hyaloscypha bicolor E</name>
    <dbReference type="NCBI Taxonomy" id="1095630"/>
    <lineage>
        <taxon>Eukaryota</taxon>
        <taxon>Fungi</taxon>
        <taxon>Dikarya</taxon>
        <taxon>Ascomycota</taxon>
        <taxon>Pezizomycotina</taxon>
        <taxon>Leotiomycetes</taxon>
        <taxon>Helotiales</taxon>
        <taxon>Hyaloscyphaceae</taxon>
        <taxon>Hyaloscypha</taxon>
        <taxon>Hyaloscypha bicolor</taxon>
    </lineage>
</organism>
<evidence type="ECO:0000313" key="3">
    <source>
        <dbReference type="EMBL" id="PMD55551.1"/>
    </source>
</evidence>
<dbReference type="GeneID" id="36595294"/>
<dbReference type="RefSeq" id="XP_024732455.1">
    <property type="nucleotide sequence ID" value="XM_024887218.1"/>
</dbReference>
<dbReference type="EMBL" id="KZ613855">
    <property type="protein sequence ID" value="PMD55551.1"/>
    <property type="molecule type" value="Genomic_DNA"/>
</dbReference>
<reference evidence="3 4" key="1">
    <citation type="submission" date="2016-04" db="EMBL/GenBank/DDBJ databases">
        <title>A degradative enzymes factory behind the ericoid mycorrhizal symbiosis.</title>
        <authorList>
            <consortium name="DOE Joint Genome Institute"/>
            <person name="Martino E."/>
            <person name="Morin E."/>
            <person name="Grelet G."/>
            <person name="Kuo A."/>
            <person name="Kohler A."/>
            <person name="Daghino S."/>
            <person name="Barry K."/>
            <person name="Choi C."/>
            <person name="Cichocki N."/>
            <person name="Clum A."/>
            <person name="Copeland A."/>
            <person name="Hainaut M."/>
            <person name="Haridas S."/>
            <person name="Labutti K."/>
            <person name="Lindquist E."/>
            <person name="Lipzen A."/>
            <person name="Khouja H.-R."/>
            <person name="Murat C."/>
            <person name="Ohm R."/>
            <person name="Olson A."/>
            <person name="Spatafora J."/>
            <person name="Veneault-Fourrey C."/>
            <person name="Henrissat B."/>
            <person name="Grigoriev I."/>
            <person name="Martin F."/>
            <person name="Perotto S."/>
        </authorList>
    </citation>
    <scope>NUCLEOTIDE SEQUENCE [LARGE SCALE GENOMIC DNA]</scope>
    <source>
        <strain evidence="3 4">E</strain>
    </source>
</reference>
<accession>A0A2J6SXR9</accession>
<sequence length="565" mass="64616">MNFANPESANAESSASHSNLNEIALHQQQAGGNSWRSYYEDPNCEESSPLRMTIAFECDSLKEAWIAFTDESQDKQSTTFTKKANPLEWWDNITIDDLRNSVRSTAEILDKSHGKTRYYFDKFCNSLNSHSMILEFLPNQNQYLSIFCGAVKTLLQASYTYRKTMEGLSKALSEIGDCIMLSIEHAKLVNTIEMRDAVGQLYATVFQFLREAMLWYRAKRFSRLVKSFDQNLYDKFSDILDKMKQRADQIHMRGIIAHHAKTTDIIYTTNVIDRKLDHLIQKNEEDRRKFSELHMSQVTHDAFDIQCLSTSMQCYTEINGSSNMYIQNIKSDTQSLPNPLASNKRPSGGESVSSSSCYSKPDLQQAFRKLEVHAPDCIASAETVNYDSAYFDNKVVFAIRDWNSSPASQILHIEGPPETKNTSITSKVACSVAKVLSDLNLPTVYLFCGWASKSGENWMISTIYRLIKHLAEHLDVVEGEYLDFDYVRIQELDGTLKTWDEALSIFSSLLDYAPPSLYVIIDGIERLENMDGNEKYRSSSQWEWEAFEGPAYYNWLYFELESVGG</sequence>
<dbReference type="STRING" id="1095630.A0A2J6SXR9"/>
<dbReference type="Proteomes" id="UP000235371">
    <property type="component" value="Unassembled WGS sequence"/>
</dbReference>
<feature type="compositionally biased region" description="Low complexity" evidence="1">
    <location>
        <begin position="348"/>
        <end position="357"/>
    </location>
</feature>
<evidence type="ECO:0000313" key="4">
    <source>
        <dbReference type="Proteomes" id="UP000235371"/>
    </source>
</evidence>
<dbReference type="InParanoid" id="A0A2J6SXR9"/>
<name>A0A2J6SXR9_9HELO</name>
<feature type="region of interest" description="Disordered" evidence="1">
    <location>
        <begin position="336"/>
        <end position="357"/>
    </location>
</feature>
<evidence type="ECO:0000256" key="1">
    <source>
        <dbReference type="SAM" id="MobiDB-lite"/>
    </source>
</evidence>
<evidence type="ECO:0000259" key="2">
    <source>
        <dbReference type="Pfam" id="PF24809"/>
    </source>
</evidence>
<keyword evidence="4" id="KW-1185">Reference proteome</keyword>
<proteinExistence type="predicted"/>
<dbReference type="InterPro" id="IPR056125">
    <property type="entry name" value="DUF7708"/>
</dbReference>
<dbReference type="Pfam" id="PF24809">
    <property type="entry name" value="DUF7708"/>
    <property type="match status" value="1"/>
</dbReference>
<feature type="compositionally biased region" description="Polar residues" evidence="1">
    <location>
        <begin position="336"/>
        <end position="345"/>
    </location>
</feature>